<evidence type="ECO:0000313" key="2">
    <source>
        <dbReference type="EMBL" id="PQJ96687.1"/>
    </source>
</evidence>
<reference evidence="2 3" key="1">
    <citation type="submission" date="2018-01" db="EMBL/GenBank/DDBJ databases">
        <title>The complete genome sequence of Chromatium okenii LaCa, a purple sulfur bacterium with a turbulent life.</title>
        <authorList>
            <person name="Luedin S.M."/>
            <person name="Liechti N."/>
            <person name="Storelli N."/>
            <person name="Danza F."/>
            <person name="Wittwer M."/>
            <person name="Pothier J.F."/>
            <person name="Tonolla M.A."/>
        </authorList>
    </citation>
    <scope>NUCLEOTIDE SEQUENCE [LARGE SCALE GENOMIC DNA]</scope>
    <source>
        <strain evidence="2 3">LaCa</strain>
    </source>
</reference>
<organism evidence="2 3">
    <name type="scientific">Chromatium okenii</name>
    <dbReference type="NCBI Taxonomy" id="61644"/>
    <lineage>
        <taxon>Bacteria</taxon>
        <taxon>Pseudomonadati</taxon>
        <taxon>Pseudomonadota</taxon>
        <taxon>Gammaproteobacteria</taxon>
        <taxon>Chromatiales</taxon>
        <taxon>Chromatiaceae</taxon>
        <taxon>Chromatium</taxon>
    </lineage>
</organism>
<dbReference type="EMBL" id="PPGH01000034">
    <property type="protein sequence ID" value="PQJ96687.1"/>
    <property type="molecule type" value="Genomic_DNA"/>
</dbReference>
<dbReference type="Proteomes" id="UP000239936">
    <property type="component" value="Unassembled WGS sequence"/>
</dbReference>
<feature type="signal peptide" evidence="1">
    <location>
        <begin position="1"/>
        <end position="22"/>
    </location>
</feature>
<dbReference type="SUPFAM" id="SSF56935">
    <property type="entry name" value="Porins"/>
    <property type="match status" value="1"/>
</dbReference>
<keyword evidence="1" id="KW-0732">Signal</keyword>
<accession>A0A2S7XSG4</accession>
<evidence type="ECO:0000256" key="1">
    <source>
        <dbReference type="SAM" id="SignalP"/>
    </source>
</evidence>
<keyword evidence="3" id="KW-1185">Reference proteome</keyword>
<evidence type="ECO:0008006" key="4">
    <source>
        <dbReference type="Google" id="ProtNLM"/>
    </source>
</evidence>
<dbReference type="OrthoDB" id="197869at2"/>
<evidence type="ECO:0000313" key="3">
    <source>
        <dbReference type="Proteomes" id="UP000239936"/>
    </source>
</evidence>
<dbReference type="RefSeq" id="WP_105073444.1">
    <property type="nucleotide sequence ID" value="NZ_PPGH01000034.1"/>
</dbReference>
<comment type="caution">
    <text evidence="2">The sequence shown here is derived from an EMBL/GenBank/DDBJ whole genome shotgun (WGS) entry which is preliminary data.</text>
</comment>
<protein>
    <recommendedName>
        <fullName evidence="4">Porin domain-containing protein</fullName>
    </recommendedName>
</protein>
<sequence length="429" mass="48746">MRYHFNLMLAAFLAFSLNSAQALDCSWSGYGTLGYVSSDQPYSYQRVITDRGTFARDSLFGVQLDAKFNVHWSATVQAQISPADDDDNRWIPKLSWAFLSWRPNDDWLLRLGKLRLPGYLNSENMDVGWTFDYARLPVEVYATSPTVDFTGISISKTWGLVRGDLNLELFWGSADSVWRYFLRDSVPGYLDAGAYFTPIQVEVKGIVLSYREQENLFRFSFYKPSIELLDGQRWIYHIPLVSPFPGIQYYALQPELGLGTEFSTGKSEDFSVVVVGADIGLGYDIRFATEYVRRLVKYAEFGINSNGGYTSLRKRIGKWTSYLYYAWLRSEDNALELNQAINQSSIPAWFPSAPLINALQRTTADIFIAYDQHTWALGTSYALTPTSKLKLEWARTHVGMTSSFVDSPVGGDVSNEDINLFSLSYNFVF</sequence>
<feature type="chain" id="PRO_5015425703" description="Porin domain-containing protein" evidence="1">
    <location>
        <begin position="23"/>
        <end position="429"/>
    </location>
</feature>
<proteinExistence type="predicted"/>
<gene>
    <name evidence="2" type="ORF">CXB77_07920</name>
</gene>
<name>A0A2S7XSG4_9GAMM</name>
<dbReference type="AlphaFoldDB" id="A0A2S7XSG4"/>